<feature type="compositionally biased region" description="Acidic residues" evidence="1">
    <location>
        <begin position="362"/>
        <end position="372"/>
    </location>
</feature>
<dbReference type="InterPro" id="IPR021264">
    <property type="entry name" value="AFUB_079030/YDR124W-like"/>
</dbReference>
<dbReference type="Pfam" id="PF11001">
    <property type="entry name" value="AFUB_07903_YDR124W_hel"/>
    <property type="match status" value="1"/>
</dbReference>
<dbReference type="RefSeq" id="XP_018126419.1">
    <property type="nucleotide sequence ID" value="XM_018279098.2"/>
</dbReference>
<feature type="compositionally biased region" description="Low complexity" evidence="1">
    <location>
        <begin position="421"/>
        <end position="440"/>
    </location>
</feature>
<feature type="region of interest" description="Disordered" evidence="1">
    <location>
        <begin position="500"/>
        <end position="522"/>
    </location>
</feature>
<evidence type="ECO:0000259" key="2">
    <source>
        <dbReference type="Pfam" id="PF11001"/>
    </source>
</evidence>
<dbReference type="STRING" id="342668.A0A1B8GA22"/>
<feature type="region of interest" description="Disordered" evidence="1">
    <location>
        <begin position="238"/>
        <end position="261"/>
    </location>
</feature>
<proteinExistence type="predicted"/>
<dbReference type="InterPro" id="IPR047092">
    <property type="entry name" value="AFUB_07903/YDR124W-like_hel"/>
</dbReference>
<dbReference type="GeneID" id="28843072"/>
<accession>A0A1B8GA22</accession>
<sequence length="553" mass="61538">MVTVPSFDRVNWSSETERKPEIQSSTMGNYFEETRTVAEQPPRNMPINTALNEYCGIESTAYALAVIRPDGSIATFMSDEVKTDPKYLFTPAFKNEFLVASGHAPLYPEIGDSIFKRECDAQMACVEVDYRTARYNVREFGGSSYRKRTPPRSHNAYDDDSSDSSMSPGSRKRLRATGTRSRDRAIPTLPTRTISIGDDAARDDVYRQCLKDMQQNGCKVLGKAWVKLLEPKKQSTYPYTKGASKRPPWWPAMTGPNKIRHKEPDHLHKRERIILLMHILGLVVNQDSKSQARLRGVTVAKLEEVTREAMATWFADREKPKNAEKRGFLTQLFRVLYNEERYRRGELDGSATVSVNDGAGTTDDDDDDEDSDPSPQHREAHTISPFLPTPSSSLSPSHPISSTAAAEMQDYYPPRLPLRSTYIPTTPDTTTGDDYADAPYPIHHHNGLTHNPHPQQPPSYPTRAWPAQEINIYTGGSPWPTPPAAASGPMQHYPFGMSTSSPPQQGSFGMPTATSSPPQQQGQGAVFLPPPMAPAYEDVNGARGSFDGGWEVI</sequence>
<dbReference type="OrthoDB" id="5338458at2759"/>
<gene>
    <name evidence="3" type="ORF">VE01_09686</name>
</gene>
<dbReference type="PANTHER" id="PTHR36102">
    <property type="entry name" value="CHROMOSOME 10, WHOLE GENOME SHOTGUN SEQUENCE"/>
    <property type="match status" value="1"/>
</dbReference>
<evidence type="ECO:0000313" key="3">
    <source>
        <dbReference type="EMBL" id="OBT92686.1"/>
    </source>
</evidence>
<evidence type="ECO:0000256" key="1">
    <source>
        <dbReference type="SAM" id="MobiDB-lite"/>
    </source>
</evidence>
<reference evidence="4" key="2">
    <citation type="journal article" date="2018" name="Nat. Commun.">
        <title>Extreme sensitivity to ultraviolet light in the fungal pathogen causing white-nose syndrome of bats.</title>
        <authorList>
            <person name="Palmer J.M."/>
            <person name="Drees K.P."/>
            <person name="Foster J.T."/>
            <person name="Lindner D.L."/>
        </authorList>
    </citation>
    <scope>NUCLEOTIDE SEQUENCE [LARGE SCALE GENOMIC DNA]</scope>
    <source>
        <strain evidence="4">UAMH 10579</strain>
    </source>
</reference>
<feature type="region of interest" description="Disordered" evidence="1">
    <location>
        <begin position="142"/>
        <end position="185"/>
    </location>
</feature>
<feature type="region of interest" description="Disordered" evidence="1">
    <location>
        <begin position="348"/>
        <end position="461"/>
    </location>
</feature>
<dbReference type="Proteomes" id="UP000091956">
    <property type="component" value="Unassembled WGS sequence"/>
</dbReference>
<dbReference type="AlphaFoldDB" id="A0A1B8GA22"/>
<feature type="compositionally biased region" description="Low complexity" evidence="1">
    <location>
        <begin position="382"/>
        <end position="402"/>
    </location>
</feature>
<feature type="domain" description="Subtelomeric hrmA-associated cluster protein AFUB-079030/YDR124W-like helical bundle" evidence="2">
    <location>
        <begin position="196"/>
        <end position="335"/>
    </location>
</feature>
<evidence type="ECO:0000313" key="4">
    <source>
        <dbReference type="Proteomes" id="UP000091956"/>
    </source>
</evidence>
<reference evidence="3 4" key="1">
    <citation type="submission" date="2016-03" db="EMBL/GenBank/DDBJ databases">
        <title>Comparative genomics of Pseudogymnoascus destructans, the fungus causing white-nose syndrome of bats.</title>
        <authorList>
            <person name="Palmer J.M."/>
            <person name="Drees K.P."/>
            <person name="Foster J.T."/>
            <person name="Lindner D.L."/>
        </authorList>
    </citation>
    <scope>NUCLEOTIDE SEQUENCE [LARGE SCALE GENOMIC DNA]</scope>
    <source>
        <strain evidence="3 4">UAMH 10579</strain>
    </source>
</reference>
<name>A0A1B8GA22_9PEZI</name>
<dbReference type="EMBL" id="KV460263">
    <property type="protein sequence ID" value="OBT92686.1"/>
    <property type="molecule type" value="Genomic_DNA"/>
</dbReference>
<protein>
    <recommendedName>
        <fullName evidence="2">Subtelomeric hrmA-associated cluster protein AFUB-079030/YDR124W-like helical bundle domain-containing protein</fullName>
    </recommendedName>
</protein>
<organism evidence="3 4">
    <name type="scientific">Pseudogymnoascus verrucosus</name>
    <dbReference type="NCBI Taxonomy" id="342668"/>
    <lineage>
        <taxon>Eukaryota</taxon>
        <taxon>Fungi</taxon>
        <taxon>Dikarya</taxon>
        <taxon>Ascomycota</taxon>
        <taxon>Pezizomycotina</taxon>
        <taxon>Leotiomycetes</taxon>
        <taxon>Thelebolales</taxon>
        <taxon>Thelebolaceae</taxon>
        <taxon>Pseudogymnoascus</taxon>
    </lineage>
</organism>
<dbReference type="PANTHER" id="PTHR36102:SF1">
    <property type="entry name" value="YDR124W-LIKE HELICAL BUNDLE DOMAIN-CONTAINING PROTEIN"/>
    <property type="match status" value="1"/>
</dbReference>
<keyword evidence="4" id="KW-1185">Reference proteome</keyword>